<evidence type="ECO:0000256" key="5">
    <source>
        <dbReference type="ARBA" id="ARBA00022989"/>
    </source>
</evidence>
<feature type="compositionally biased region" description="Polar residues" evidence="9">
    <location>
        <begin position="215"/>
        <end position="233"/>
    </location>
</feature>
<keyword evidence="8" id="KW-0325">Glycoprotein</keyword>
<evidence type="ECO:0000313" key="12">
    <source>
        <dbReference type="EMBL" id="KAF6034853.1"/>
    </source>
</evidence>
<accession>A0A7J7K9D8</accession>
<feature type="transmembrane region" description="Helical" evidence="10">
    <location>
        <begin position="133"/>
        <end position="159"/>
    </location>
</feature>
<comment type="subcellular location">
    <subcellularLocation>
        <location evidence="1">Membrane</location>
        <topology evidence="1">Single-pass type I membrane protein</topology>
    </subcellularLocation>
</comment>
<evidence type="ECO:0000256" key="9">
    <source>
        <dbReference type="SAM" id="MobiDB-lite"/>
    </source>
</evidence>
<evidence type="ECO:0000259" key="11">
    <source>
        <dbReference type="Pfam" id="PF23144"/>
    </source>
</evidence>
<evidence type="ECO:0000256" key="2">
    <source>
        <dbReference type="ARBA" id="ARBA00022692"/>
    </source>
</evidence>
<evidence type="ECO:0000256" key="1">
    <source>
        <dbReference type="ARBA" id="ARBA00004479"/>
    </source>
</evidence>
<sequence>MNKQSELSYNLQFGVESALSYLILVQRKTRSKRAVSSSNCIPSSDFQSVSRSSLTLTQSCYITAEILANNTKLSTPGSYEFTVGDGKSYNGYMNTKLTSATDYDVWIATTWVPIGSNDEYVKVISEGHSFQDFSAVIGLSVTLSITFVVTIVFGGIIIFQKRKMLMKKDEGPRVPTKNNRNKELAYELSSPSVPGDEGQPTYMNKAFEKEEVSYESLQDQPTTSDHVYTSVEN</sequence>
<keyword evidence="7" id="KW-1015">Disulfide bond</keyword>
<keyword evidence="5 10" id="KW-1133">Transmembrane helix</keyword>
<evidence type="ECO:0000313" key="13">
    <source>
        <dbReference type="Proteomes" id="UP000593567"/>
    </source>
</evidence>
<evidence type="ECO:0000256" key="8">
    <source>
        <dbReference type="ARBA" id="ARBA00023180"/>
    </source>
</evidence>
<dbReference type="InterPro" id="IPR051622">
    <property type="entry name" value="R-tyr_protein_phosphatases"/>
</dbReference>
<keyword evidence="3" id="KW-0732">Signal</keyword>
<keyword evidence="13" id="KW-1185">Reference proteome</keyword>
<dbReference type="GO" id="GO:0016020">
    <property type="term" value="C:membrane"/>
    <property type="evidence" value="ECO:0007669"/>
    <property type="project" value="UniProtKB-SubCell"/>
</dbReference>
<comment type="caution">
    <text evidence="12">The sequence shown here is derived from an EMBL/GenBank/DDBJ whole genome shotgun (WGS) entry which is preliminary data.</text>
</comment>
<name>A0A7J7K9D8_BUGNE</name>
<dbReference type="InterPro" id="IPR057598">
    <property type="entry name" value="Fn3_PTPRU"/>
</dbReference>
<dbReference type="Proteomes" id="UP000593567">
    <property type="component" value="Unassembled WGS sequence"/>
</dbReference>
<keyword evidence="6 10" id="KW-0472">Membrane</keyword>
<reference evidence="12" key="1">
    <citation type="submission" date="2020-06" db="EMBL/GenBank/DDBJ databases">
        <title>Draft genome of Bugula neritina, a colonial animal packing powerful symbionts and potential medicines.</title>
        <authorList>
            <person name="Rayko M."/>
        </authorList>
    </citation>
    <scope>NUCLEOTIDE SEQUENCE [LARGE SCALE GENOMIC DNA]</scope>
    <source>
        <strain evidence="12">Kwan_BN1</strain>
    </source>
</reference>
<dbReference type="PANTHER" id="PTHR24051:SF9">
    <property type="entry name" value="FIBRONECTIN TYPE-III DOMAIN-CONTAINING PROTEIN"/>
    <property type="match status" value="1"/>
</dbReference>
<evidence type="ECO:0000256" key="3">
    <source>
        <dbReference type="ARBA" id="ARBA00022729"/>
    </source>
</evidence>
<organism evidence="12 13">
    <name type="scientific">Bugula neritina</name>
    <name type="common">Brown bryozoan</name>
    <name type="synonym">Sertularia neritina</name>
    <dbReference type="NCBI Taxonomy" id="10212"/>
    <lineage>
        <taxon>Eukaryota</taxon>
        <taxon>Metazoa</taxon>
        <taxon>Spiralia</taxon>
        <taxon>Lophotrochozoa</taxon>
        <taxon>Bryozoa</taxon>
        <taxon>Gymnolaemata</taxon>
        <taxon>Cheilostomatida</taxon>
        <taxon>Flustrina</taxon>
        <taxon>Buguloidea</taxon>
        <taxon>Bugulidae</taxon>
        <taxon>Bugula</taxon>
    </lineage>
</organism>
<evidence type="ECO:0000256" key="7">
    <source>
        <dbReference type="ARBA" id="ARBA00023157"/>
    </source>
</evidence>
<evidence type="ECO:0000256" key="10">
    <source>
        <dbReference type="SAM" id="Phobius"/>
    </source>
</evidence>
<dbReference type="EMBL" id="VXIV02000980">
    <property type="protein sequence ID" value="KAF6034853.1"/>
    <property type="molecule type" value="Genomic_DNA"/>
</dbReference>
<keyword evidence="2 10" id="KW-0812">Transmembrane</keyword>
<dbReference type="PANTHER" id="PTHR24051">
    <property type="entry name" value="SUSHI DOMAIN-CONTAINING PROTEIN 1"/>
    <property type="match status" value="1"/>
</dbReference>
<protein>
    <recommendedName>
        <fullName evidence="11">Receptor-type tyrosine-protein phosphatase U-like Fn3 domain-containing protein</fullName>
    </recommendedName>
</protein>
<keyword evidence="4" id="KW-0677">Repeat</keyword>
<evidence type="ECO:0000256" key="4">
    <source>
        <dbReference type="ARBA" id="ARBA00022737"/>
    </source>
</evidence>
<dbReference type="AlphaFoldDB" id="A0A7J7K9D8"/>
<feature type="domain" description="Receptor-type tyrosine-protein phosphatase U-like Fn3" evidence="11">
    <location>
        <begin position="21"/>
        <end position="108"/>
    </location>
</feature>
<proteinExistence type="predicted"/>
<gene>
    <name evidence="12" type="ORF">EB796_006839</name>
</gene>
<evidence type="ECO:0000256" key="6">
    <source>
        <dbReference type="ARBA" id="ARBA00023136"/>
    </source>
</evidence>
<dbReference type="Pfam" id="PF23144">
    <property type="entry name" value="Fn3_PTPRU"/>
    <property type="match status" value="1"/>
</dbReference>
<feature type="region of interest" description="Disordered" evidence="9">
    <location>
        <begin position="169"/>
        <end position="233"/>
    </location>
</feature>